<dbReference type="GO" id="GO:0006281">
    <property type="term" value="P:DNA repair"/>
    <property type="evidence" value="ECO:0007669"/>
    <property type="project" value="UniProtKB-KW"/>
</dbReference>
<dbReference type="GO" id="GO:0044716">
    <property type="term" value="F:8-oxo-GDP phosphatase activity"/>
    <property type="evidence" value="ECO:0007669"/>
    <property type="project" value="TreeGrafter"/>
</dbReference>
<evidence type="ECO:0000256" key="15">
    <source>
        <dbReference type="ARBA" id="ARBA00041979"/>
    </source>
</evidence>
<dbReference type="Pfam" id="PF14815">
    <property type="entry name" value="NUDIX_4"/>
    <property type="match status" value="1"/>
</dbReference>
<dbReference type="CDD" id="cd00564">
    <property type="entry name" value="TMP_TenI"/>
    <property type="match status" value="1"/>
</dbReference>
<dbReference type="PROSITE" id="PS51462">
    <property type="entry name" value="NUDIX"/>
    <property type="match status" value="1"/>
</dbReference>
<dbReference type="EMBL" id="JALJXV010000002">
    <property type="protein sequence ID" value="MCP1673844.1"/>
    <property type="molecule type" value="Genomic_DNA"/>
</dbReference>
<dbReference type="Proteomes" id="UP001205843">
    <property type="component" value="Unassembled WGS sequence"/>
</dbReference>
<keyword evidence="21" id="KW-1185">Reference proteome</keyword>
<evidence type="ECO:0000256" key="18">
    <source>
        <dbReference type="PIRSR" id="PIRSR603561-2"/>
    </source>
</evidence>
<dbReference type="NCBIfam" id="TIGR00586">
    <property type="entry name" value="mutt"/>
    <property type="match status" value="1"/>
</dbReference>
<evidence type="ECO:0000256" key="11">
    <source>
        <dbReference type="ARBA" id="ARBA00036904"/>
    </source>
</evidence>
<evidence type="ECO:0000256" key="14">
    <source>
        <dbReference type="ARBA" id="ARBA00041592"/>
    </source>
</evidence>
<dbReference type="InterPro" id="IPR047127">
    <property type="entry name" value="MutT-like"/>
</dbReference>
<dbReference type="PANTHER" id="PTHR47707">
    <property type="entry name" value="8-OXO-DGTP DIPHOSPHATASE"/>
    <property type="match status" value="1"/>
</dbReference>
<evidence type="ECO:0000256" key="3">
    <source>
        <dbReference type="ARBA" id="ARBA00022457"/>
    </source>
</evidence>
<feature type="binding site" evidence="17">
    <location>
        <position position="41"/>
    </location>
    <ligand>
        <name>8-oxo-dGTP</name>
        <dbReference type="ChEBI" id="CHEBI:77896"/>
    </ligand>
</feature>
<organism evidence="20 21">
    <name type="scientific">Natronocella acetinitrilica</name>
    <dbReference type="NCBI Taxonomy" id="414046"/>
    <lineage>
        <taxon>Bacteria</taxon>
        <taxon>Pseudomonadati</taxon>
        <taxon>Pseudomonadota</taxon>
        <taxon>Gammaproteobacteria</taxon>
        <taxon>Chromatiales</taxon>
        <taxon>Ectothiorhodospiraceae</taxon>
        <taxon>Natronocella</taxon>
    </lineage>
</organism>
<evidence type="ECO:0000256" key="2">
    <source>
        <dbReference type="ARBA" id="ARBA00005582"/>
    </source>
</evidence>
<evidence type="ECO:0000256" key="4">
    <source>
        <dbReference type="ARBA" id="ARBA00022705"/>
    </source>
</evidence>
<dbReference type="NCBIfam" id="NF006530">
    <property type="entry name" value="PRK08999.1"/>
    <property type="match status" value="1"/>
</dbReference>
<evidence type="ECO:0000256" key="17">
    <source>
        <dbReference type="PIRSR" id="PIRSR603561-1"/>
    </source>
</evidence>
<dbReference type="InterPro" id="IPR020476">
    <property type="entry name" value="Nudix_hydrolase"/>
</dbReference>
<evidence type="ECO:0000256" key="8">
    <source>
        <dbReference type="ARBA" id="ARBA00022842"/>
    </source>
</evidence>
<dbReference type="RefSeq" id="WP_253475014.1">
    <property type="nucleotide sequence ID" value="NZ_JALJXV010000002.1"/>
</dbReference>
<dbReference type="GO" id="GO:0044715">
    <property type="term" value="F:8-oxo-dGDP phosphatase activity"/>
    <property type="evidence" value="ECO:0007669"/>
    <property type="project" value="TreeGrafter"/>
</dbReference>
<feature type="domain" description="Nudix hydrolase" evidence="19">
    <location>
        <begin position="14"/>
        <end position="143"/>
    </location>
</feature>
<comment type="similarity">
    <text evidence="2">Belongs to the Nudix hydrolase family.</text>
</comment>
<dbReference type="FunFam" id="3.90.79.10:FF:000014">
    <property type="entry name" value="8-oxo-dGTP diphosphatase MutT"/>
    <property type="match status" value="1"/>
</dbReference>
<proteinExistence type="inferred from homology"/>
<dbReference type="InterPro" id="IPR029119">
    <property type="entry name" value="MutY_C"/>
</dbReference>
<evidence type="ECO:0000256" key="1">
    <source>
        <dbReference type="ARBA" id="ARBA00001946"/>
    </source>
</evidence>
<dbReference type="Gene3D" id="3.90.79.10">
    <property type="entry name" value="Nucleoside Triphosphate Pyrophosphohydrolase"/>
    <property type="match status" value="1"/>
</dbReference>
<dbReference type="GO" id="GO:0035539">
    <property type="term" value="F:8-oxo-7,8-dihydrodeoxyguanosine triphosphate pyrophosphatase activity"/>
    <property type="evidence" value="ECO:0007669"/>
    <property type="project" value="UniProtKB-EC"/>
</dbReference>
<dbReference type="GO" id="GO:0008413">
    <property type="term" value="F:8-oxo-7,8-dihydroguanosine triphosphate pyrophosphatase activity"/>
    <property type="evidence" value="ECO:0007669"/>
    <property type="project" value="InterPro"/>
</dbReference>
<protein>
    <recommendedName>
        <fullName evidence="13">8-oxo-dGTP diphosphatase</fullName>
        <ecNumber evidence="12">3.6.1.55</ecNumber>
    </recommendedName>
    <alternativeName>
        <fullName evidence="16">7,8-dihydro-8-oxoguanine-triphosphatase</fullName>
    </alternativeName>
    <alternativeName>
        <fullName evidence="15">Mutator protein MutT</fullName>
    </alternativeName>
    <alternativeName>
        <fullName evidence="14">dGTP pyrophosphohydrolase</fullName>
    </alternativeName>
</protein>
<keyword evidence="9" id="KW-0234">DNA repair</keyword>
<dbReference type="PANTHER" id="PTHR47707:SF1">
    <property type="entry name" value="NUDIX HYDROLASE FAMILY PROTEIN"/>
    <property type="match status" value="1"/>
</dbReference>
<keyword evidence="5 18" id="KW-0479">Metal-binding</keyword>
<evidence type="ECO:0000256" key="7">
    <source>
        <dbReference type="ARBA" id="ARBA00022801"/>
    </source>
</evidence>
<evidence type="ECO:0000256" key="13">
    <source>
        <dbReference type="ARBA" id="ARBA00040794"/>
    </source>
</evidence>
<comment type="caution">
    <text evidence="20">The sequence shown here is derived from an EMBL/GenBank/DDBJ whole genome shotgun (WGS) entry which is preliminary data.</text>
</comment>
<dbReference type="PROSITE" id="PS00893">
    <property type="entry name" value="NUDIX_BOX"/>
    <property type="match status" value="1"/>
</dbReference>
<evidence type="ECO:0000256" key="12">
    <source>
        <dbReference type="ARBA" id="ARBA00038905"/>
    </source>
</evidence>
<dbReference type="GO" id="GO:0046872">
    <property type="term" value="F:metal ion binding"/>
    <property type="evidence" value="ECO:0007669"/>
    <property type="project" value="UniProtKB-KW"/>
</dbReference>
<gene>
    <name evidence="20" type="ORF">J2T57_000943</name>
</gene>
<evidence type="ECO:0000256" key="10">
    <source>
        <dbReference type="ARBA" id="ARBA00035861"/>
    </source>
</evidence>
<feature type="binding site" evidence="17">
    <location>
        <position position="36"/>
    </location>
    <ligand>
        <name>8-oxo-dGTP</name>
        <dbReference type="ChEBI" id="CHEBI:77896"/>
    </ligand>
</feature>
<dbReference type="CDD" id="cd03425">
    <property type="entry name" value="NUDIX_MutT_NudA_like"/>
    <property type="match status" value="1"/>
</dbReference>
<dbReference type="InterPro" id="IPR020084">
    <property type="entry name" value="NUDIX_hydrolase_CS"/>
</dbReference>
<dbReference type="InterPro" id="IPR000086">
    <property type="entry name" value="NUDIX_hydrolase_dom"/>
</dbReference>
<dbReference type="InterPro" id="IPR013785">
    <property type="entry name" value="Aldolase_TIM"/>
</dbReference>
<comment type="catalytic activity">
    <reaction evidence="10">
        <text>8-oxo-dGTP + H2O = 8-oxo-dGMP + diphosphate + H(+)</text>
        <dbReference type="Rhea" id="RHEA:31575"/>
        <dbReference type="ChEBI" id="CHEBI:15377"/>
        <dbReference type="ChEBI" id="CHEBI:15378"/>
        <dbReference type="ChEBI" id="CHEBI:33019"/>
        <dbReference type="ChEBI" id="CHEBI:63224"/>
        <dbReference type="ChEBI" id="CHEBI:77896"/>
        <dbReference type="EC" id="3.6.1.55"/>
    </reaction>
</comment>
<dbReference type="GO" id="GO:0009228">
    <property type="term" value="P:thiamine biosynthetic process"/>
    <property type="evidence" value="ECO:0007669"/>
    <property type="project" value="UniProtKB-KW"/>
</dbReference>
<keyword evidence="8 18" id="KW-0460">Magnesium</keyword>
<comment type="catalytic activity">
    <reaction evidence="11">
        <text>8-oxo-GTP + H2O = 8-oxo-GMP + diphosphate + H(+)</text>
        <dbReference type="Rhea" id="RHEA:67616"/>
        <dbReference type="ChEBI" id="CHEBI:15377"/>
        <dbReference type="ChEBI" id="CHEBI:15378"/>
        <dbReference type="ChEBI" id="CHEBI:33019"/>
        <dbReference type="ChEBI" id="CHEBI:143553"/>
        <dbReference type="ChEBI" id="CHEBI:145694"/>
    </reaction>
</comment>
<dbReference type="SUPFAM" id="SSF51391">
    <property type="entry name" value="Thiamin phosphate synthase"/>
    <property type="match status" value="1"/>
</dbReference>
<evidence type="ECO:0000256" key="5">
    <source>
        <dbReference type="ARBA" id="ARBA00022723"/>
    </source>
</evidence>
<feature type="binding site" evidence="18">
    <location>
        <position position="70"/>
    </location>
    <ligand>
        <name>Mg(2+)</name>
        <dbReference type="ChEBI" id="CHEBI:18420"/>
    </ligand>
</feature>
<evidence type="ECO:0000313" key="21">
    <source>
        <dbReference type="Proteomes" id="UP001205843"/>
    </source>
</evidence>
<evidence type="ECO:0000259" key="19">
    <source>
        <dbReference type="PROSITE" id="PS51462"/>
    </source>
</evidence>
<feature type="binding site" evidence="18">
    <location>
        <position position="50"/>
    </location>
    <ligand>
        <name>Mg(2+)</name>
        <dbReference type="ChEBI" id="CHEBI:18420"/>
    </ligand>
</feature>
<dbReference type="EC" id="3.6.1.55" evidence="12"/>
<accession>A0AAE3G2K1</accession>
<comment type="cofactor">
    <cofactor evidence="1 18">
        <name>Mg(2+)</name>
        <dbReference type="ChEBI" id="CHEBI:18420"/>
    </cofactor>
</comment>
<dbReference type="Pfam" id="PF02581">
    <property type="entry name" value="TMP-TENI"/>
    <property type="match status" value="1"/>
</dbReference>
<evidence type="ECO:0000256" key="16">
    <source>
        <dbReference type="ARBA" id="ARBA00042798"/>
    </source>
</evidence>
<evidence type="ECO:0000256" key="6">
    <source>
        <dbReference type="ARBA" id="ARBA00022763"/>
    </source>
</evidence>
<name>A0AAE3G2K1_9GAMM</name>
<dbReference type="InterPro" id="IPR036206">
    <property type="entry name" value="ThiamineP_synth_sf"/>
</dbReference>
<keyword evidence="7 20" id="KW-0378">Hydrolase</keyword>
<dbReference type="PRINTS" id="PR00502">
    <property type="entry name" value="NUDIXFAMILY"/>
</dbReference>
<dbReference type="AlphaFoldDB" id="A0AAE3G2K1"/>
<keyword evidence="3" id="KW-0515">Mutator protein</keyword>
<dbReference type="Gene3D" id="3.20.20.70">
    <property type="entry name" value="Aldolase class I"/>
    <property type="match status" value="1"/>
</dbReference>
<reference evidence="20" key="1">
    <citation type="submission" date="2022-03" db="EMBL/GenBank/DDBJ databases">
        <title>Genomic Encyclopedia of Type Strains, Phase III (KMG-III): the genomes of soil and plant-associated and newly described type strains.</title>
        <authorList>
            <person name="Whitman W."/>
        </authorList>
    </citation>
    <scope>NUCLEOTIDE SEQUENCE</scope>
    <source>
        <strain evidence="20">ANL 6-2</strain>
    </source>
</reference>
<keyword evidence="4" id="KW-0235">DNA replication</keyword>
<keyword evidence="6" id="KW-0227">DNA damage</keyword>
<feature type="binding site" evidence="17">
    <location>
        <begin position="47"/>
        <end position="50"/>
    </location>
    <ligand>
        <name>8-oxo-dGTP</name>
        <dbReference type="ChEBI" id="CHEBI:77896"/>
    </ligand>
</feature>
<dbReference type="InterPro" id="IPR003561">
    <property type="entry name" value="Mutator_MutT"/>
</dbReference>
<dbReference type="SUPFAM" id="SSF55811">
    <property type="entry name" value="Nudix"/>
    <property type="match status" value="1"/>
</dbReference>
<dbReference type="InterPro" id="IPR015797">
    <property type="entry name" value="NUDIX_hydrolase-like_dom_sf"/>
</dbReference>
<sequence length="327" mass="36419">MIESDPFAGLRVESDGVHVAVAVIRDGQGRVLIARRAPHAHQGGRWEFPGGKVEPDEDIHAALRRELREELGIVPRRMFPLLRIAHRYPEKKVLLDVWDILAFDGEPTGREGQPLRWVAPAALEEYRFPDANNPIVRAVRLPHQYLISPQPVPGAERDFLRQLQHRLLAGIRLVQLRAHDLDDDEYTRLAEQCRELCQRHGALLQLNRDPGLAAQLGTGLHLTSRRLNSVSTRPALASGQLLSASCHDALELDRAEALQVDFCVLGPVERTASHPGAEPLGFPAFAELIRNRPFPVFALGGMRATHLDIARYHRAQGIAAISALWSP</sequence>
<feature type="binding site" evidence="17">
    <location>
        <position position="132"/>
    </location>
    <ligand>
        <name>8-oxo-dGTP</name>
        <dbReference type="ChEBI" id="CHEBI:77896"/>
    </ligand>
</feature>
<dbReference type="GO" id="GO:0006260">
    <property type="term" value="P:DNA replication"/>
    <property type="evidence" value="ECO:0007669"/>
    <property type="project" value="UniProtKB-KW"/>
</dbReference>
<evidence type="ECO:0000256" key="9">
    <source>
        <dbReference type="ARBA" id="ARBA00023204"/>
    </source>
</evidence>
<evidence type="ECO:0000313" key="20">
    <source>
        <dbReference type="EMBL" id="MCP1673844.1"/>
    </source>
</evidence>
<dbReference type="InterPro" id="IPR022998">
    <property type="entry name" value="ThiamineP_synth_TenI"/>
</dbReference>